<accession>A0A6G0Z984</accession>
<sequence>MNLVGPLGKSFFEIPNSFQKRQKKPKKN</sequence>
<name>A0A6G0Z984_APHCR</name>
<evidence type="ECO:0000313" key="2">
    <source>
        <dbReference type="Proteomes" id="UP000478052"/>
    </source>
</evidence>
<evidence type="ECO:0000313" key="1">
    <source>
        <dbReference type="EMBL" id="KAF0766900.1"/>
    </source>
</evidence>
<proteinExistence type="predicted"/>
<keyword evidence="2" id="KW-1185">Reference proteome</keyword>
<reference evidence="1 2" key="1">
    <citation type="submission" date="2019-08" db="EMBL/GenBank/DDBJ databases">
        <title>Whole genome of Aphis craccivora.</title>
        <authorList>
            <person name="Voronova N.V."/>
            <person name="Shulinski R.S."/>
            <person name="Bandarenka Y.V."/>
            <person name="Zhorov D.G."/>
            <person name="Warner D."/>
        </authorList>
    </citation>
    <scope>NUCLEOTIDE SEQUENCE [LARGE SCALE GENOMIC DNA]</scope>
    <source>
        <strain evidence="1">180601</strain>
        <tissue evidence="1">Whole Body</tissue>
    </source>
</reference>
<dbReference type="AlphaFoldDB" id="A0A6G0Z984"/>
<organism evidence="1 2">
    <name type="scientific">Aphis craccivora</name>
    <name type="common">Cowpea aphid</name>
    <dbReference type="NCBI Taxonomy" id="307492"/>
    <lineage>
        <taxon>Eukaryota</taxon>
        <taxon>Metazoa</taxon>
        <taxon>Ecdysozoa</taxon>
        <taxon>Arthropoda</taxon>
        <taxon>Hexapoda</taxon>
        <taxon>Insecta</taxon>
        <taxon>Pterygota</taxon>
        <taxon>Neoptera</taxon>
        <taxon>Paraneoptera</taxon>
        <taxon>Hemiptera</taxon>
        <taxon>Sternorrhyncha</taxon>
        <taxon>Aphidomorpha</taxon>
        <taxon>Aphidoidea</taxon>
        <taxon>Aphididae</taxon>
        <taxon>Aphidini</taxon>
        <taxon>Aphis</taxon>
        <taxon>Aphis</taxon>
    </lineage>
</organism>
<gene>
    <name evidence="1" type="ORF">FWK35_00028955</name>
</gene>
<dbReference type="Proteomes" id="UP000478052">
    <property type="component" value="Unassembled WGS sequence"/>
</dbReference>
<dbReference type="EMBL" id="VUJU01001082">
    <property type="protein sequence ID" value="KAF0766900.1"/>
    <property type="molecule type" value="Genomic_DNA"/>
</dbReference>
<comment type="caution">
    <text evidence="1">The sequence shown here is derived from an EMBL/GenBank/DDBJ whole genome shotgun (WGS) entry which is preliminary data.</text>
</comment>
<protein>
    <submittedName>
        <fullName evidence="1">Uncharacterized protein</fullName>
    </submittedName>
</protein>